<dbReference type="InterPro" id="IPR036134">
    <property type="entry name" value="Crypto/Photolyase_FAD-like_sf"/>
</dbReference>
<dbReference type="EMBL" id="AP028055">
    <property type="protein sequence ID" value="BEH00149.1"/>
    <property type="molecule type" value="Genomic_DNA"/>
</dbReference>
<dbReference type="Gene3D" id="1.25.40.80">
    <property type="match status" value="1"/>
</dbReference>
<dbReference type="PANTHER" id="PTHR10211:SF0">
    <property type="entry name" value="DEOXYRIBODIPYRIMIDINE PHOTO-LYASE"/>
    <property type="match status" value="1"/>
</dbReference>
<comment type="cofactor">
    <cofactor evidence="1">
        <name>(6R)-5,10-methylene-5,6,7,8-tetrahydrofolate</name>
        <dbReference type="ChEBI" id="CHEBI:15636"/>
    </cofactor>
</comment>
<evidence type="ECO:0000259" key="2">
    <source>
        <dbReference type="PROSITE" id="PS51645"/>
    </source>
</evidence>
<keyword evidence="4" id="KW-1185">Reference proteome</keyword>
<dbReference type="Proteomes" id="UP001496674">
    <property type="component" value="Chromosome"/>
</dbReference>
<dbReference type="Gene3D" id="1.10.579.10">
    <property type="entry name" value="DNA Cyclobutane Dipyrimidine Photolyase, subunit A, domain 3"/>
    <property type="match status" value="1"/>
</dbReference>
<gene>
    <name evidence="3" type="primary">phr</name>
    <name evidence="3" type="ORF">BSYN_24130</name>
</gene>
<dbReference type="InterPro" id="IPR014729">
    <property type="entry name" value="Rossmann-like_a/b/a_fold"/>
</dbReference>
<sequence>MKNRSRLLQQGTPGTGNVLYWMSREQRASNNPGLIFAANLAKERGKHLEVLFVLDDTFPEANQRSFSFLLEGLQETKTTLESLNIPFNLRLGNIPSIIISYLHLHKNALLVIDFNPLHHALAWKKELLSSLSIPIYEVDGHNIVPCWIASEKQEFAARTFRPKINRHLYEFLYPMPENETLRQEYSFIPETTDWKEILSSLKIDRSVEPVKKSSGETAARKTLQTFIHERIGRYATERNHIETDGCSGLSPYLHFGQISALEIALKVMNDTPADANREAFLEQLIVRRELAENFCYHNPDYDSFDGFPSWAKKTLLQHQRDEREHLYSLADFEQARTHDELWNKTQSVLVKSGTMHNYLRMFWGKKILEWSPSAEEAMQIAVYLNDKYQLDGRDPNGYTGCAWCIGGVHDRPWFNRPIFGNIRYMGANKFKNKQPFDPNLETE</sequence>
<accession>A0ABM8IDV0</accession>
<name>A0ABM8IDV0_9BACE</name>
<dbReference type="InterPro" id="IPR036155">
    <property type="entry name" value="Crypto/Photolyase_N_sf"/>
</dbReference>
<dbReference type="PROSITE" id="PS51645">
    <property type="entry name" value="PHR_CRY_ALPHA_BETA"/>
    <property type="match status" value="1"/>
</dbReference>
<organism evidence="3 4">
    <name type="scientific">Bacteroides sedimenti</name>
    <dbReference type="NCBI Taxonomy" id="2136147"/>
    <lineage>
        <taxon>Bacteria</taxon>
        <taxon>Pseudomonadati</taxon>
        <taxon>Bacteroidota</taxon>
        <taxon>Bacteroidia</taxon>
        <taxon>Bacteroidales</taxon>
        <taxon>Bacteroidaceae</taxon>
        <taxon>Bacteroides</taxon>
    </lineage>
</organism>
<evidence type="ECO:0000313" key="4">
    <source>
        <dbReference type="Proteomes" id="UP001496674"/>
    </source>
</evidence>
<protein>
    <submittedName>
        <fullName evidence="3">Deoxyribodipyrimidine photo-lyase</fullName>
    </submittedName>
</protein>
<dbReference type="PANTHER" id="PTHR10211">
    <property type="entry name" value="DEOXYRIBODIPYRIMIDINE PHOTOLYASE"/>
    <property type="match status" value="1"/>
</dbReference>
<reference evidence="3 4" key="1">
    <citation type="submission" date="2023-04" db="EMBL/GenBank/DDBJ databases">
        <title>Draft genome sequence of acteroides sedimenti strain YN3PY1.</title>
        <authorList>
            <person name="Yoshida N."/>
        </authorList>
    </citation>
    <scope>NUCLEOTIDE SEQUENCE [LARGE SCALE GENOMIC DNA]</scope>
    <source>
        <strain evidence="3 4">YN3PY1</strain>
    </source>
</reference>
<dbReference type="Gene3D" id="3.40.50.620">
    <property type="entry name" value="HUPs"/>
    <property type="match status" value="1"/>
</dbReference>
<feature type="domain" description="Photolyase/cryptochrome alpha/beta" evidence="2">
    <location>
        <begin position="16"/>
        <end position="146"/>
    </location>
</feature>
<dbReference type="InterPro" id="IPR006050">
    <property type="entry name" value="DNA_photolyase_N"/>
</dbReference>
<proteinExistence type="predicted"/>
<evidence type="ECO:0000256" key="1">
    <source>
        <dbReference type="ARBA" id="ARBA00001932"/>
    </source>
</evidence>
<dbReference type="InterPro" id="IPR052219">
    <property type="entry name" value="Photolyase_Class-2"/>
</dbReference>
<evidence type="ECO:0000313" key="3">
    <source>
        <dbReference type="EMBL" id="BEH00149.1"/>
    </source>
</evidence>
<dbReference type="SUPFAM" id="SSF52425">
    <property type="entry name" value="Cryptochrome/photolyase, N-terminal domain"/>
    <property type="match status" value="1"/>
</dbReference>
<dbReference type="Pfam" id="PF00875">
    <property type="entry name" value="DNA_photolyase"/>
    <property type="match status" value="1"/>
</dbReference>
<dbReference type="SUPFAM" id="SSF48173">
    <property type="entry name" value="Cryptochrome/photolyase FAD-binding domain"/>
    <property type="match status" value="1"/>
</dbReference>
<dbReference type="RefSeq" id="WP_353331242.1">
    <property type="nucleotide sequence ID" value="NZ_AP028055.1"/>
</dbReference>